<dbReference type="SUPFAM" id="SSF51735">
    <property type="entry name" value="NAD(P)-binding Rossmann-fold domains"/>
    <property type="match status" value="2"/>
</dbReference>
<name>A0A0N4U036_BRUPA</name>
<dbReference type="InterPro" id="IPR036291">
    <property type="entry name" value="NAD(P)-bd_dom_sf"/>
</dbReference>
<proteinExistence type="predicted"/>
<feature type="transmembrane region" description="Helical" evidence="2">
    <location>
        <begin position="69"/>
        <end position="89"/>
    </location>
</feature>
<evidence type="ECO:0000313" key="5">
    <source>
        <dbReference type="WBParaSite" id="BPAG_0001465601-mRNA-1"/>
    </source>
</evidence>
<reference evidence="5" key="1">
    <citation type="submission" date="2017-02" db="UniProtKB">
        <authorList>
            <consortium name="WormBaseParasite"/>
        </authorList>
    </citation>
    <scope>IDENTIFICATION</scope>
</reference>
<organism evidence="5">
    <name type="scientific">Brugia pahangi</name>
    <name type="common">Filarial nematode worm</name>
    <dbReference type="NCBI Taxonomy" id="6280"/>
    <lineage>
        <taxon>Eukaryota</taxon>
        <taxon>Metazoa</taxon>
        <taxon>Ecdysozoa</taxon>
        <taxon>Nematoda</taxon>
        <taxon>Chromadorea</taxon>
        <taxon>Rhabditida</taxon>
        <taxon>Spirurina</taxon>
        <taxon>Spiruromorpha</taxon>
        <taxon>Filarioidea</taxon>
        <taxon>Onchocercidae</taxon>
        <taxon>Brugia</taxon>
    </lineage>
</organism>
<dbReference type="InterPro" id="IPR002347">
    <property type="entry name" value="SDR_fam"/>
</dbReference>
<dbReference type="PRINTS" id="PR00081">
    <property type="entry name" value="GDHRDH"/>
</dbReference>
<gene>
    <name evidence="3" type="ORF">BPAG_LOCUS14584</name>
</gene>
<dbReference type="PANTHER" id="PTHR43313">
    <property type="entry name" value="SHORT-CHAIN DEHYDROGENASE/REDUCTASE FAMILY 9C"/>
    <property type="match status" value="1"/>
</dbReference>
<sequence>MFLLIILFTVLPLLYVIYGLLGRKLTIGEIDRKAVLITGCGSGFGRDLVKRCLQNGLTVFAGCQFESKMFLLVILFTVLPLLYVIYGLLGRKLTIGEIDRKAVLITGCGSGFGRDLVKRCLQNGLTVFAGCQFESNISELEKSYSSISQGRLYAFQMDVTDDESVRKSREIVDTVLREKNIVLHALVNNAGIKGHFFYDDFLTVNDYKDVWEVNTCGVIRVTQTFRDLIKKSRGRIVICTSATTLFPKASHGPYSCSKFAAQAYCIIIRHELQPYDVDVIEIMPGCFETGIHDIQEFWKSTDTVWYRASHELRDEYGHNYNEKVKAHAVDLKKKIVALDTTWVIDSYYEAIVAKRPKLLYRVGWDMLLNNNFSVKAHAVDLKKKIVALDTTWVIDSYYEAIVAKRPKLLYRVGWDMLLKFYPYSLLPLRVQVHVMKLLLRLSGAPLPAIVTKDARQENLKGKNS</sequence>
<dbReference type="InterPro" id="IPR020904">
    <property type="entry name" value="Sc_DH/Rdtase_CS"/>
</dbReference>
<keyword evidence="2" id="KW-0472">Membrane</keyword>
<dbReference type="Pfam" id="PF00106">
    <property type="entry name" value="adh_short"/>
    <property type="match status" value="1"/>
</dbReference>
<keyword evidence="2" id="KW-0812">Transmembrane</keyword>
<reference evidence="3 4" key="2">
    <citation type="submission" date="2018-11" db="EMBL/GenBank/DDBJ databases">
        <authorList>
            <consortium name="Pathogen Informatics"/>
        </authorList>
    </citation>
    <scope>NUCLEOTIDE SEQUENCE [LARGE SCALE GENOMIC DNA]</scope>
</reference>
<dbReference type="Proteomes" id="UP000278627">
    <property type="component" value="Unassembled WGS sequence"/>
</dbReference>
<dbReference type="STRING" id="6280.A0A0N4U036"/>
<dbReference type="PROSITE" id="PS00061">
    <property type="entry name" value="ADH_SHORT"/>
    <property type="match status" value="1"/>
</dbReference>
<dbReference type="GO" id="GO:0016491">
    <property type="term" value="F:oxidoreductase activity"/>
    <property type="evidence" value="ECO:0007669"/>
    <property type="project" value="UniProtKB-KW"/>
</dbReference>
<evidence type="ECO:0000256" key="1">
    <source>
        <dbReference type="ARBA" id="ARBA00023002"/>
    </source>
</evidence>
<accession>A0A0N4U036</accession>
<keyword evidence="4" id="KW-1185">Reference proteome</keyword>
<dbReference type="EMBL" id="UZAD01013797">
    <property type="protein sequence ID" value="VDN95769.1"/>
    <property type="molecule type" value="Genomic_DNA"/>
</dbReference>
<evidence type="ECO:0000313" key="3">
    <source>
        <dbReference type="EMBL" id="VDN95769.1"/>
    </source>
</evidence>
<dbReference type="PANTHER" id="PTHR43313:SF7">
    <property type="entry name" value="17-BETA-HYDROXYSTEROID DEHYDROGENASE TYPE 6"/>
    <property type="match status" value="1"/>
</dbReference>
<evidence type="ECO:0000313" key="4">
    <source>
        <dbReference type="Proteomes" id="UP000278627"/>
    </source>
</evidence>
<evidence type="ECO:0000256" key="2">
    <source>
        <dbReference type="SAM" id="Phobius"/>
    </source>
</evidence>
<protein>
    <submittedName>
        <fullName evidence="5">Estradiol 17-beta-dehydrogenase 2</fullName>
    </submittedName>
</protein>
<dbReference type="GO" id="GO:0008202">
    <property type="term" value="P:steroid metabolic process"/>
    <property type="evidence" value="ECO:0007669"/>
    <property type="project" value="TreeGrafter"/>
</dbReference>
<dbReference type="AlphaFoldDB" id="A0A0N4U036"/>
<keyword evidence="1" id="KW-0560">Oxidoreductase</keyword>
<keyword evidence="2" id="KW-1133">Transmembrane helix</keyword>
<dbReference type="Gene3D" id="3.40.50.720">
    <property type="entry name" value="NAD(P)-binding Rossmann-like Domain"/>
    <property type="match status" value="1"/>
</dbReference>
<dbReference type="WBParaSite" id="BPAG_0001465601-mRNA-1">
    <property type="protein sequence ID" value="BPAG_0001465601-mRNA-1"/>
    <property type="gene ID" value="BPAG_0001465601"/>
</dbReference>